<evidence type="ECO:0000256" key="4">
    <source>
        <dbReference type="ARBA" id="ARBA00022679"/>
    </source>
</evidence>
<dbReference type="CDD" id="cd04179">
    <property type="entry name" value="DPM_DPG-synthase_like"/>
    <property type="match status" value="1"/>
</dbReference>
<dbReference type="InterPro" id="IPR001173">
    <property type="entry name" value="Glyco_trans_2-like"/>
</dbReference>
<name>A0A2W1NG33_PAEXE</name>
<evidence type="ECO:0000313" key="12">
    <source>
        <dbReference type="Proteomes" id="UP000214746"/>
    </source>
</evidence>
<evidence type="ECO:0000256" key="3">
    <source>
        <dbReference type="ARBA" id="ARBA00022676"/>
    </source>
</evidence>
<dbReference type="OrthoDB" id="396512at2"/>
<keyword evidence="3" id="KW-0328">Glycosyltransferase</keyword>
<evidence type="ECO:0000256" key="6">
    <source>
        <dbReference type="ARBA" id="ARBA00039022"/>
    </source>
</evidence>
<evidence type="ECO:0000259" key="10">
    <source>
        <dbReference type="Pfam" id="PF00535"/>
    </source>
</evidence>
<evidence type="ECO:0000256" key="7">
    <source>
        <dbReference type="ARBA" id="ARBA00040894"/>
    </source>
</evidence>
<sequence length="237" mass="25530">MKTHPALSIIVPARNEELRIAETLAAVRSASQQWNGLSSIPELELIVVDDGSSDMTYRRAAHWADVVVRHPTCCGKGKALSTGKHAARGNVLVFLDADLGASARFYPELALPVLNGLADMVIAQLAGAARPGGLGLVKKLAKQGVYGLSGFSASAPLSGQRAVRREVLERIGRLSGGFGVEVGLTIDAVKLGYRVLEQPVPFAHRETGRDLHSWLHRGKQLCAVGGTLWRWWRQPVC</sequence>
<dbReference type="EC" id="2.4.1.266" evidence="6"/>
<dbReference type="InterPro" id="IPR029044">
    <property type="entry name" value="Nucleotide-diphossugar_trans"/>
</dbReference>
<comment type="catalytic activity">
    <reaction evidence="8">
        <text>(2R)-3-phosphoglycerate + UDP-alpha-D-glucose = (2R)-2-O-(alpha-D-glucopyranosyl)-3-phospho-glycerate + UDP + H(+)</text>
        <dbReference type="Rhea" id="RHEA:31319"/>
        <dbReference type="ChEBI" id="CHEBI:15378"/>
        <dbReference type="ChEBI" id="CHEBI:58223"/>
        <dbReference type="ChEBI" id="CHEBI:58272"/>
        <dbReference type="ChEBI" id="CHEBI:58885"/>
        <dbReference type="ChEBI" id="CHEBI:62600"/>
        <dbReference type="EC" id="2.4.1.266"/>
    </reaction>
    <physiologicalReaction direction="left-to-right" evidence="8">
        <dbReference type="Rhea" id="RHEA:31320"/>
    </physiologicalReaction>
</comment>
<accession>A0A2W1NG33</accession>
<dbReference type="GO" id="GO:0016757">
    <property type="term" value="F:glycosyltransferase activity"/>
    <property type="evidence" value="ECO:0007669"/>
    <property type="project" value="UniProtKB-KW"/>
</dbReference>
<dbReference type="RefSeq" id="WP_089199174.1">
    <property type="nucleotide sequence ID" value="NZ_NHRJ02000002.1"/>
</dbReference>
<proteinExistence type="inferred from homology"/>
<evidence type="ECO:0000313" key="11">
    <source>
        <dbReference type="EMBL" id="PZE22031.1"/>
    </source>
</evidence>
<feature type="domain" description="Glycosyltransferase 2-like" evidence="10">
    <location>
        <begin position="8"/>
        <end position="128"/>
    </location>
</feature>
<dbReference type="Proteomes" id="UP000214746">
    <property type="component" value="Unassembled WGS sequence"/>
</dbReference>
<dbReference type="SUPFAM" id="SSF53448">
    <property type="entry name" value="Nucleotide-diphospho-sugar transferases"/>
    <property type="match status" value="1"/>
</dbReference>
<evidence type="ECO:0000256" key="8">
    <source>
        <dbReference type="ARBA" id="ARBA00048689"/>
    </source>
</evidence>
<dbReference type="InterPro" id="IPR050256">
    <property type="entry name" value="Glycosyltransferase_2"/>
</dbReference>
<dbReference type="Pfam" id="PF00535">
    <property type="entry name" value="Glycos_transf_2"/>
    <property type="match status" value="1"/>
</dbReference>
<organism evidence="11 12">
    <name type="scientific">Paenibacillus xerothermodurans</name>
    <dbReference type="NCBI Taxonomy" id="1977292"/>
    <lineage>
        <taxon>Bacteria</taxon>
        <taxon>Bacillati</taxon>
        <taxon>Bacillota</taxon>
        <taxon>Bacilli</taxon>
        <taxon>Bacillales</taxon>
        <taxon>Paenibacillaceae</taxon>
        <taxon>Paenibacillus</taxon>
    </lineage>
</organism>
<dbReference type="AlphaFoldDB" id="A0A2W1NG33"/>
<keyword evidence="5" id="KW-0460">Magnesium</keyword>
<dbReference type="PANTHER" id="PTHR48090">
    <property type="entry name" value="UNDECAPRENYL-PHOSPHATE 4-DEOXY-4-FORMAMIDO-L-ARABINOSE TRANSFERASE-RELATED"/>
    <property type="match status" value="1"/>
</dbReference>
<protein>
    <recommendedName>
        <fullName evidence="7">Glucosyl-3-phosphoglycerate synthase</fullName>
        <ecNumber evidence="6">2.4.1.266</ecNumber>
    </recommendedName>
</protein>
<keyword evidence="4" id="KW-0808">Transferase</keyword>
<comment type="cofactor">
    <cofactor evidence="1">
        <name>Mg(2+)</name>
        <dbReference type="ChEBI" id="CHEBI:18420"/>
    </cofactor>
</comment>
<keyword evidence="12" id="KW-1185">Reference proteome</keyword>
<comment type="catalytic activity">
    <reaction evidence="9">
        <text>an NDP-alpha-D-glucose + (2R)-3-phosphoglycerate = (2R)-2-O-(alpha-D-glucopyranosyl)-3-phospho-glycerate + a ribonucleoside 5'-diphosphate + H(+)</text>
        <dbReference type="Rhea" id="RHEA:47244"/>
        <dbReference type="ChEBI" id="CHEBI:15378"/>
        <dbReference type="ChEBI" id="CHEBI:57930"/>
        <dbReference type="ChEBI" id="CHEBI:58272"/>
        <dbReference type="ChEBI" id="CHEBI:62600"/>
        <dbReference type="ChEBI" id="CHEBI:76533"/>
        <dbReference type="EC" id="2.4.1.266"/>
    </reaction>
    <physiologicalReaction direction="left-to-right" evidence="9">
        <dbReference type="Rhea" id="RHEA:47245"/>
    </physiologicalReaction>
</comment>
<comment type="similarity">
    <text evidence="2">Belongs to the glycosyltransferase 2 family.</text>
</comment>
<dbReference type="PANTHER" id="PTHR48090:SF10">
    <property type="entry name" value="GLUCOSYL-3-PHOSPHOGLYCERATE SYNTHASE"/>
    <property type="match status" value="1"/>
</dbReference>
<dbReference type="EMBL" id="NHRJ02000002">
    <property type="protein sequence ID" value="PZE22031.1"/>
    <property type="molecule type" value="Genomic_DNA"/>
</dbReference>
<evidence type="ECO:0000256" key="1">
    <source>
        <dbReference type="ARBA" id="ARBA00001946"/>
    </source>
</evidence>
<evidence type="ECO:0000256" key="5">
    <source>
        <dbReference type="ARBA" id="ARBA00022842"/>
    </source>
</evidence>
<evidence type="ECO:0000256" key="9">
    <source>
        <dbReference type="ARBA" id="ARBA00048997"/>
    </source>
</evidence>
<dbReference type="Gene3D" id="3.90.550.10">
    <property type="entry name" value="Spore Coat Polysaccharide Biosynthesis Protein SpsA, Chain A"/>
    <property type="match status" value="1"/>
</dbReference>
<gene>
    <name evidence="11" type="ORF">CBW46_006445</name>
</gene>
<reference evidence="11" key="1">
    <citation type="submission" date="2018-06" db="EMBL/GenBank/DDBJ databases">
        <title>Paenibacillus xerothermodurans sp. nov. an extremely dry heat resistant spore forming bacterium isolated from the soil of Cape Canaveral, Florida.</title>
        <authorList>
            <person name="Seuylemezian A."/>
            <person name="Kaur N."/>
            <person name="Patil P."/>
            <person name="Patil P."/>
            <person name="Mayilraj S."/>
            <person name="Vaishampayan P."/>
        </authorList>
    </citation>
    <scope>NUCLEOTIDE SEQUENCE [LARGE SCALE GENOMIC DNA]</scope>
    <source>
        <strain evidence="11">ATCC 27380</strain>
    </source>
</reference>
<evidence type="ECO:0000256" key="2">
    <source>
        <dbReference type="ARBA" id="ARBA00006739"/>
    </source>
</evidence>
<comment type="caution">
    <text evidence="11">The sequence shown here is derived from an EMBL/GenBank/DDBJ whole genome shotgun (WGS) entry which is preliminary data.</text>
</comment>